<comment type="function">
    <text evidence="10">Reversible hydration of carbon dioxide.</text>
</comment>
<dbReference type="PANTHER" id="PTHR11002">
    <property type="entry name" value="CARBONIC ANHYDRASE"/>
    <property type="match status" value="1"/>
</dbReference>
<dbReference type="PROSITE" id="PS00704">
    <property type="entry name" value="PROK_CO2_ANHYDRASE_1"/>
    <property type="match status" value="1"/>
</dbReference>
<evidence type="ECO:0000256" key="10">
    <source>
        <dbReference type="RuleBase" id="RU003956"/>
    </source>
</evidence>
<proteinExistence type="inferred from homology"/>
<evidence type="ECO:0000256" key="1">
    <source>
        <dbReference type="ARBA" id="ARBA00006217"/>
    </source>
</evidence>
<evidence type="ECO:0000256" key="4">
    <source>
        <dbReference type="ARBA" id="ARBA00022723"/>
    </source>
</evidence>
<reference evidence="12 13" key="1">
    <citation type="submission" date="2016-07" db="EMBL/GenBank/DDBJ databases">
        <title>Pervasive Adenine N6-methylation of Active Genes in Fungi.</title>
        <authorList>
            <consortium name="DOE Joint Genome Institute"/>
            <person name="Mondo S.J."/>
            <person name="Dannebaum R.O."/>
            <person name="Kuo R.C."/>
            <person name="Labutti K."/>
            <person name="Haridas S."/>
            <person name="Kuo A."/>
            <person name="Salamov A."/>
            <person name="Ahrendt S.R."/>
            <person name="Lipzen A."/>
            <person name="Sullivan W."/>
            <person name="Andreopoulos W.B."/>
            <person name="Clum A."/>
            <person name="Lindquist E."/>
            <person name="Daum C."/>
            <person name="Ramamoorthy G.K."/>
            <person name="Gryganskyi A."/>
            <person name="Culley D."/>
            <person name="Magnuson J.K."/>
            <person name="James T.Y."/>
            <person name="O'Malley M.A."/>
            <person name="Stajich J.E."/>
            <person name="Spatafora J.W."/>
            <person name="Visel A."/>
            <person name="Grigoriev I.V."/>
        </authorList>
    </citation>
    <scope>NUCLEOTIDE SEQUENCE [LARGE SCALE GENOMIC DNA]</scope>
    <source>
        <strain evidence="12 13">NRRL 1336</strain>
    </source>
</reference>
<evidence type="ECO:0000256" key="11">
    <source>
        <dbReference type="SAM" id="MobiDB-lite"/>
    </source>
</evidence>
<evidence type="ECO:0000256" key="3">
    <source>
        <dbReference type="ARBA" id="ARBA00014628"/>
    </source>
</evidence>
<dbReference type="AlphaFoldDB" id="A0A1X2IB54"/>
<dbReference type="OrthoDB" id="10248475at2759"/>
<dbReference type="GO" id="GO:0004089">
    <property type="term" value="F:carbonate dehydratase activity"/>
    <property type="evidence" value="ECO:0007669"/>
    <property type="project" value="UniProtKB-UniRule"/>
</dbReference>
<organism evidence="12 13">
    <name type="scientific">Absidia repens</name>
    <dbReference type="NCBI Taxonomy" id="90262"/>
    <lineage>
        <taxon>Eukaryota</taxon>
        <taxon>Fungi</taxon>
        <taxon>Fungi incertae sedis</taxon>
        <taxon>Mucoromycota</taxon>
        <taxon>Mucoromycotina</taxon>
        <taxon>Mucoromycetes</taxon>
        <taxon>Mucorales</taxon>
        <taxon>Cunninghamellaceae</taxon>
        <taxon>Absidia</taxon>
    </lineage>
</organism>
<evidence type="ECO:0000256" key="7">
    <source>
        <dbReference type="ARBA" id="ARBA00031969"/>
    </source>
</evidence>
<feature type="binding site" evidence="9">
    <location>
        <position position="232"/>
    </location>
    <ligand>
        <name>Zn(2+)</name>
        <dbReference type="ChEBI" id="CHEBI:29105"/>
    </ligand>
</feature>
<protein>
    <recommendedName>
        <fullName evidence="3 10">Carbonic anhydrase</fullName>
        <ecNumber evidence="2 10">4.2.1.1</ecNumber>
    </recommendedName>
    <alternativeName>
        <fullName evidence="7 10">Carbonate dehydratase</fullName>
    </alternativeName>
</protein>
<keyword evidence="5 9" id="KW-0862">Zinc</keyword>
<dbReference type="SMART" id="SM00947">
    <property type="entry name" value="Pro_CA"/>
    <property type="match status" value="1"/>
</dbReference>
<dbReference type="Gene3D" id="3.40.1050.10">
    <property type="entry name" value="Carbonic anhydrase"/>
    <property type="match status" value="1"/>
</dbReference>
<keyword evidence="13" id="KW-1185">Reference proteome</keyword>
<dbReference type="PANTHER" id="PTHR11002:SF76">
    <property type="entry name" value="CARBONIC ANHYDRASE"/>
    <property type="match status" value="1"/>
</dbReference>
<dbReference type="Pfam" id="PF00484">
    <property type="entry name" value="Pro_CA"/>
    <property type="match status" value="1"/>
</dbReference>
<sequence>MALLINNLSRRVPSFMNSTVTVARFSSVATTEWKKNMTAAATQKRRTFAMTSLLHRGNDQGGGDKSSSNVFTSNKHIDPNNENTNDKKNQAFNSKFRKFVQPLSADPSNEKLKATCGCGTSAVQRNKFDPTDSALDGLLENNRQWAAAVVEEDPEFFKTIALQQKPKILWIGCSDSRVPPNQVLQLGPGEVFVHRNIANVVTHTDMSCLSVLQYSIEVLKIQHVIVCGHYNCGGVAAAYGKQQVGLIDNWLRNIKDVYRLYEDDINKEEGETQRMRRLVEHNAIHSAQNVCYSTIVQDAWKRGQKLTVHAWVHDIADGMARKLDFKASCASDLENIYKM</sequence>
<dbReference type="EC" id="4.2.1.1" evidence="2 10"/>
<feature type="binding site" evidence="9">
    <location>
        <position position="175"/>
    </location>
    <ligand>
        <name>Zn(2+)</name>
        <dbReference type="ChEBI" id="CHEBI:29105"/>
    </ligand>
</feature>
<dbReference type="InterPro" id="IPR001765">
    <property type="entry name" value="Carbonic_anhydrase"/>
</dbReference>
<feature type="binding site" evidence="9">
    <location>
        <position position="173"/>
    </location>
    <ligand>
        <name>Zn(2+)</name>
        <dbReference type="ChEBI" id="CHEBI:29105"/>
    </ligand>
</feature>
<dbReference type="STRING" id="90262.A0A1X2IB54"/>
<comment type="catalytic activity">
    <reaction evidence="8 10">
        <text>hydrogencarbonate + H(+) = CO2 + H2O</text>
        <dbReference type="Rhea" id="RHEA:10748"/>
        <dbReference type="ChEBI" id="CHEBI:15377"/>
        <dbReference type="ChEBI" id="CHEBI:15378"/>
        <dbReference type="ChEBI" id="CHEBI:16526"/>
        <dbReference type="ChEBI" id="CHEBI:17544"/>
        <dbReference type="EC" id="4.2.1.1"/>
    </reaction>
</comment>
<dbReference type="Proteomes" id="UP000193560">
    <property type="component" value="Unassembled WGS sequence"/>
</dbReference>
<feature type="compositionally biased region" description="Polar residues" evidence="11">
    <location>
        <begin position="65"/>
        <end position="74"/>
    </location>
</feature>
<evidence type="ECO:0000256" key="5">
    <source>
        <dbReference type="ARBA" id="ARBA00022833"/>
    </source>
</evidence>
<evidence type="ECO:0000256" key="2">
    <source>
        <dbReference type="ARBA" id="ARBA00012925"/>
    </source>
</evidence>
<dbReference type="CDD" id="cd00883">
    <property type="entry name" value="beta_CA_cladeA"/>
    <property type="match status" value="1"/>
</dbReference>
<evidence type="ECO:0000256" key="9">
    <source>
        <dbReference type="PIRSR" id="PIRSR601765-1"/>
    </source>
</evidence>
<name>A0A1X2IB54_9FUNG</name>
<dbReference type="FunFam" id="3.40.1050.10:FF:000001">
    <property type="entry name" value="Carbonic anhydrase"/>
    <property type="match status" value="1"/>
</dbReference>
<comment type="similarity">
    <text evidence="1 10">Belongs to the beta-class carbonic anhydrase family.</text>
</comment>
<keyword evidence="4 9" id="KW-0479">Metal-binding</keyword>
<gene>
    <name evidence="12" type="ORF">BCR42DRAFT_378383</name>
</gene>
<evidence type="ECO:0000313" key="13">
    <source>
        <dbReference type="Proteomes" id="UP000193560"/>
    </source>
</evidence>
<comment type="caution">
    <text evidence="12">The sequence shown here is derived from an EMBL/GenBank/DDBJ whole genome shotgun (WGS) entry which is preliminary data.</text>
</comment>
<dbReference type="GO" id="GO:0015976">
    <property type="term" value="P:carbon utilization"/>
    <property type="evidence" value="ECO:0007669"/>
    <property type="project" value="InterPro"/>
</dbReference>
<dbReference type="SUPFAM" id="SSF53056">
    <property type="entry name" value="beta-carbonic anhydrase, cab"/>
    <property type="match status" value="1"/>
</dbReference>
<dbReference type="InterPro" id="IPR036874">
    <property type="entry name" value="Carbonic_anhydrase_sf"/>
</dbReference>
<comment type="cofactor">
    <cofactor evidence="9">
        <name>Zn(2+)</name>
        <dbReference type="ChEBI" id="CHEBI:29105"/>
    </cofactor>
    <text evidence="9">Binds 1 zinc ion per subunit.</text>
</comment>
<evidence type="ECO:0000256" key="6">
    <source>
        <dbReference type="ARBA" id="ARBA00023239"/>
    </source>
</evidence>
<keyword evidence="6 10" id="KW-0456">Lyase</keyword>
<feature type="region of interest" description="Disordered" evidence="11">
    <location>
        <begin position="54"/>
        <end position="88"/>
    </location>
</feature>
<evidence type="ECO:0000313" key="12">
    <source>
        <dbReference type="EMBL" id="ORZ13164.1"/>
    </source>
</evidence>
<accession>A0A1X2IB54</accession>
<dbReference type="InterPro" id="IPR015892">
    <property type="entry name" value="Carbonic_anhydrase_CS"/>
</dbReference>
<dbReference type="GO" id="GO:0008270">
    <property type="term" value="F:zinc ion binding"/>
    <property type="evidence" value="ECO:0007669"/>
    <property type="project" value="UniProtKB-UniRule"/>
</dbReference>
<evidence type="ECO:0000256" key="8">
    <source>
        <dbReference type="ARBA" id="ARBA00048348"/>
    </source>
</evidence>
<feature type="binding site" evidence="9">
    <location>
        <position position="229"/>
    </location>
    <ligand>
        <name>Zn(2+)</name>
        <dbReference type="ChEBI" id="CHEBI:29105"/>
    </ligand>
</feature>
<dbReference type="EMBL" id="MCGE01000017">
    <property type="protein sequence ID" value="ORZ13164.1"/>
    <property type="molecule type" value="Genomic_DNA"/>
</dbReference>
<feature type="compositionally biased region" description="Basic and acidic residues" evidence="11">
    <location>
        <begin position="75"/>
        <end position="88"/>
    </location>
</feature>